<dbReference type="EMBL" id="JACHXU010000006">
    <property type="protein sequence ID" value="MBB3206266.1"/>
    <property type="molecule type" value="Genomic_DNA"/>
</dbReference>
<proteinExistence type="predicted"/>
<sequence>MKKLDFSDPFQARNWLRALRCDPVSNIRIAPNLSLSRRQLGFAFRSNQFGLRGPNARDGSCVILGTSFAMGFAVDAGMDWYDNLLDYNQWFNAGLPVGPLQWKRLLDSTYRGNRNVAFLIYHPNLLPIANAYHTMTQNGQTAFEFYRWKTGWLDCWKLSRSKRKQLTQRMAIGEIVELEHRGEMFRFNSNYCYIRPDEIEDIVEQQKGTLCQLASTFDSVICLRVPIKEELLPTTHLNKRFEVLKESLEISWSRVKSALAKHVLFCHTAEGFELSHFHGHDTHLNETGNQHLRNQVRKTLEYAGKSDTLCRIDE</sequence>
<gene>
    <name evidence="1" type="ORF">FHS27_002075</name>
</gene>
<reference evidence="1 2" key="1">
    <citation type="submission" date="2020-08" db="EMBL/GenBank/DDBJ databases">
        <title>Genomic Encyclopedia of Type Strains, Phase III (KMG-III): the genomes of soil and plant-associated and newly described type strains.</title>
        <authorList>
            <person name="Whitman W."/>
        </authorList>
    </citation>
    <scope>NUCLEOTIDE SEQUENCE [LARGE SCALE GENOMIC DNA]</scope>
    <source>
        <strain evidence="1 2">CECT 8075</strain>
    </source>
</reference>
<accession>A0A7W5DXC9</accession>
<evidence type="ECO:0000313" key="2">
    <source>
        <dbReference type="Proteomes" id="UP000536179"/>
    </source>
</evidence>
<protein>
    <submittedName>
        <fullName evidence="1">Uncharacterized protein</fullName>
    </submittedName>
</protein>
<keyword evidence="2" id="KW-1185">Reference proteome</keyword>
<evidence type="ECO:0000313" key="1">
    <source>
        <dbReference type="EMBL" id="MBB3206266.1"/>
    </source>
</evidence>
<organism evidence="1 2">
    <name type="scientific">Aporhodopirellula rubra</name>
    <dbReference type="NCBI Taxonomy" id="980271"/>
    <lineage>
        <taxon>Bacteria</taxon>
        <taxon>Pseudomonadati</taxon>
        <taxon>Planctomycetota</taxon>
        <taxon>Planctomycetia</taxon>
        <taxon>Pirellulales</taxon>
        <taxon>Pirellulaceae</taxon>
        <taxon>Aporhodopirellula</taxon>
    </lineage>
</organism>
<dbReference type="AlphaFoldDB" id="A0A7W5DXC9"/>
<dbReference type="Proteomes" id="UP000536179">
    <property type="component" value="Unassembled WGS sequence"/>
</dbReference>
<comment type="caution">
    <text evidence="1">The sequence shown here is derived from an EMBL/GenBank/DDBJ whole genome shotgun (WGS) entry which is preliminary data.</text>
</comment>
<dbReference type="RefSeq" id="WP_184304644.1">
    <property type="nucleotide sequence ID" value="NZ_JACHXU010000006.1"/>
</dbReference>
<name>A0A7W5DXC9_9BACT</name>